<dbReference type="SUPFAM" id="SSF88946">
    <property type="entry name" value="Sigma2 domain of RNA polymerase sigma factors"/>
    <property type="match status" value="1"/>
</dbReference>
<sequence length="177" mass="20350">MADAKKLFEILVRENADMLTAYLRAAVRDAAAADDVFQETLLTAWRKLDDYDAERPFGPWLRGIAAKLVLSHYRQAARRDETVGHDVLEHLNQRFERFHGLPGDTFDEKLDALRQCVEQLPEQYREPVDLRYAHELSLADVGEQLALSAEALKKRLQRAKVRLLDCLNRRLLAPEPS</sequence>
<dbReference type="AlphaFoldDB" id="A0A518AWK6"/>
<organism evidence="7 8">
    <name type="scientific">Aeoliella mucimassa</name>
    <dbReference type="NCBI Taxonomy" id="2527972"/>
    <lineage>
        <taxon>Bacteria</taxon>
        <taxon>Pseudomonadati</taxon>
        <taxon>Planctomycetota</taxon>
        <taxon>Planctomycetia</taxon>
        <taxon>Pirellulales</taxon>
        <taxon>Lacipirellulaceae</taxon>
        <taxon>Aeoliella</taxon>
    </lineage>
</organism>
<dbReference type="GO" id="GO:0006352">
    <property type="term" value="P:DNA-templated transcription initiation"/>
    <property type="evidence" value="ECO:0007669"/>
    <property type="project" value="InterPro"/>
</dbReference>
<dbReference type="InterPro" id="IPR013249">
    <property type="entry name" value="RNA_pol_sigma70_r4_t2"/>
</dbReference>
<accession>A0A518AWK6</accession>
<evidence type="ECO:0000313" key="7">
    <source>
        <dbReference type="EMBL" id="QDU59119.1"/>
    </source>
</evidence>
<dbReference type="GO" id="GO:0003677">
    <property type="term" value="F:DNA binding"/>
    <property type="evidence" value="ECO:0007669"/>
    <property type="project" value="InterPro"/>
</dbReference>
<evidence type="ECO:0000256" key="4">
    <source>
        <dbReference type="ARBA" id="ARBA00023163"/>
    </source>
</evidence>
<dbReference type="EMBL" id="CP036278">
    <property type="protein sequence ID" value="QDU59119.1"/>
    <property type="molecule type" value="Genomic_DNA"/>
</dbReference>
<evidence type="ECO:0000259" key="5">
    <source>
        <dbReference type="Pfam" id="PF04542"/>
    </source>
</evidence>
<keyword evidence="2" id="KW-0805">Transcription regulation</keyword>
<evidence type="ECO:0000259" key="6">
    <source>
        <dbReference type="Pfam" id="PF08281"/>
    </source>
</evidence>
<evidence type="ECO:0000256" key="2">
    <source>
        <dbReference type="ARBA" id="ARBA00023015"/>
    </source>
</evidence>
<keyword evidence="3" id="KW-0731">Sigma factor</keyword>
<dbReference type="InterPro" id="IPR013325">
    <property type="entry name" value="RNA_pol_sigma_r2"/>
</dbReference>
<dbReference type="PANTHER" id="PTHR43133:SF51">
    <property type="entry name" value="RNA POLYMERASE SIGMA FACTOR"/>
    <property type="match status" value="1"/>
</dbReference>
<feature type="domain" description="RNA polymerase sigma-70 region 2" evidence="5">
    <location>
        <begin position="11"/>
        <end position="79"/>
    </location>
</feature>
<reference evidence="7 8" key="1">
    <citation type="submission" date="2019-02" db="EMBL/GenBank/DDBJ databases">
        <title>Deep-cultivation of Planctomycetes and their phenomic and genomic characterization uncovers novel biology.</title>
        <authorList>
            <person name="Wiegand S."/>
            <person name="Jogler M."/>
            <person name="Boedeker C."/>
            <person name="Pinto D."/>
            <person name="Vollmers J."/>
            <person name="Rivas-Marin E."/>
            <person name="Kohn T."/>
            <person name="Peeters S.H."/>
            <person name="Heuer A."/>
            <person name="Rast P."/>
            <person name="Oberbeckmann S."/>
            <person name="Bunk B."/>
            <person name="Jeske O."/>
            <person name="Meyerdierks A."/>
            <person name="Storesund J.E."/>
            <person name="Kallscheuer N."/>
            <person name="Luecker S."/>
            <person name="Lage O.M."/>
            <person name="Pohl T."/>
            <person name="Merkel B.J."/>
            <person name="Hornburger P."/>
            <person name="Mueller R.-W."/>
            <person name="Bruemmer F."/>
            <person name="Labrenz M."/>
            <person name="Spormann A.M."/>
            <person name="Op den Camp H."/>
            <person name="Overmann J."/>
            <person name="Amann R."/>
            <person name="Jetten M.S.M."/>
            <person name="Mascher T."/>
            <person name="Medema M.H."/>
            <person name="Devos D.P."/>
            <person name="Kaster A.-K."/>
            <person name="Ovreas L."/>
            <person name="Rohde M."/>
            <person name="Galperin M.Y."/>
            <person name="Jogler C."/>
        </authorList>
    </citation>
    <scope>NUCLEOTIDE SEQUENCE [LARGE SCALE GENOMIC DNA]</scope>
    <source>
        <strain evidence="7 8">Pan181</strain>
    </source>
</reference>
<dbReference type="InterPro" id="IPR013324">
    <property type="entry name" value="RNA_pol_sigma_r3/r4-like"/>
</dbReference>
<dbReference type="SUPFAM" id="SSF88659">
    <property type="entry name" value="Sigma3 and sigma4 domains of RNA polymerase sigma factors"/>
    <property type="match status" value="1"/>
</dbReference>
<dbReference type="GO" id="GO:0016987">
    <property type="term" value="F:sigma factor activity"/>
    <property type="evidence" value="ECO:0007669"/>
    <property type="project" value="UniProtKB-KW"/>
</dbReference>
<feature type="domain" description="RNA polymerase sigma factor 70 region 4 type 2" evidence="6">
    <location>
        <begin position="111"/>
        <end position="163"/>
    </location>
</feature>
<dbReference type="Pfam" id="PF08281">
    <property type="entry name" value="Sigma70_r4_2"/>
    <property type="match status" value="1"/>
</dbReference>
<evidence type="ECO:0000313" key="8">
    <source>
        <dbReference type="Proteomes" id="UP000315750"/>
    </source>
</evidence>
<dbReference type="InterPro" id="IPR014331">
    <property type="entry name" value="RNA_pol_sigma70_ECF_RHOBA"/>
</dbReference>
<comment type="similarity">
    <text evidence="1">Belongs to the sigma-70 factor family. ECF subfamily.</text>
</comment>
<evidence type="ECO:0000256" key="3">
    <source>
        <dbReference type="ARBA" id="ARBA00023082"/>
    </source>
</evidence>
<dbReference type="NCBIfam" id="TIGR02989">
    <property type="entry name" value="Sig-70_gvs1"/>
    <property type="match status" value="1"/>
</dbReference>
<dbReference type="InterPro" id="IPR036388">
    <property type="entry name" value="WH-like_DNA-bd_sf"/>
</dbReference>
<dbReference type="OrthoDB" id="9797134at2"/>
<keyword evidence="4" id="KW-0804">Transcription</keyword>
<dbReference type="Gene3D" id="1.10.1740.10">
    <property type="match status" value="1"/>
</dbReference>
<dbReference type="Gene3D" id="1.10.10.10">
    <property type="entry name" value="Winged helix-like DNA-binding domain superfamily/Winged helix DNA-binding domain"/>
    <property type="match status" value="1"/>
</dbReference>
<dbReference type="KEGG" id="amuc:Pan181_53600"/>
<dbReference type="InterPro" id="IPR014284">
    <property type="entry name" value="RNA_pol_sigma-70_dom"/>
</dbReference>
<dbReference type="Proteomes" id="UP000315750">
    <property type="component" value="Chromosome"/>
</dbReference>
<dbReference type="InterPro" id="IPR007627">
    <property type="entry name" value="RNA_pol_sigma70_r2"/>
</dbReference>
<protein>
    <submittedName>
        <fullName evidence="7">ECF RNA polymerase sigma factor SigW</fullName>
    </submittedName>
</protein>
<proteinExistence type="inferred from homology"/>
<dbReference type="CDD" id="cd06171">
    <property type="entry name" value="Sigma70_r4"/>
    <property type="match status" value="1"/>
</dbReference>
<dbReference type="InterPro" id="IPR039425">
    <property type="entry name" value="RNA_pol_sigma-70-like"/>
</dbReference>
<keyword evidence="8" id="KW-1185">Reference proteome</keyword>
<dbReference type="RefSeq" id="WP_145251804.1">
    <property type="nucleotide sequence ID" value="NZ_CP036278.1"/>
</dbReference>
<dbReference type="Pfam" id="PF04542">
    <property type="entry name" value="Sigma70_r2"/>
    <property type="match status" value="1"/>
</dbReference>
<dbReference type="NCBIfam" id="TIGR02937">
    <property type="entry name" value="sigma70-ECF"/>
    <property type="match status" value="1"/>
</dbReference>
<gene>
    <name evidence="7" type="primary">sigW_9</name>
    <name evidence="7" type="ORF">Pan181_53600</name>
</gene>
<evidence type="ECO:0000256" key="1">
    <source>
        <dbReference type="ARBA" id="ARBA00010641"/>
    </source>
</evidence>
<dbReference type="PANTHER" id="PTHR43133">
    <property type="entry name" value="RNA POLYMERASE ECF-TYPE SIGMA FACTO"/>
    <property type="match status" value="1"/>
</dbReference>
<name>A0A518AWK6_9BACT</name>